<dbReference type="InterPro" id="IPR011990">
    <property type="entry name" value="TPR-like_helical_dom_sf"/>
</dbReference>
<evidence type="ECO:0000313" key="7">
    <source>
        <dbReference type="Proteomes" id="UP001221413"/>
    </source>
</evidence>
<comment type="similarity">
    <text evidence="4">Belongs to the EMC2 family.</text>
</comment>
<evidence type="ECO:0000256" key="3">
    <source>
        <dbReference type="PROSITE-ProRule" id="PRU00339"/>
    </source>
</evidence>
<keyword evidence="7" id="KW-1185">Reference proteome</keyword>
<comment type="subcellular location">
    <subcellularLocation>
        <location evidence="4">Endoplasmic reticulum membrane</location>
        <topology evidence="4">Peripheral membrane protein</topology>
        <orientation evidence="4">Cytoplasmic side</orientation>
    </subcellularLocation>
</comment>
<dbReference type="InterPro" id="IPR055217">
    <property type="entry name" value="TPR_EMC2"/>
</dbReference>
<feature type="repeat" description="TPR" evidence="3">
    <location>
        <begin position="205"/>
        <end position="238"/>
    </location>
</feature>
<keyword evidence="2 3" id="KW-0802">TPR repeat</keyword>
<dbReference type="InterPro" id="IPR039856">
    <property type="entry name" value="EMC2-like"/>
</dbReference>
<proteinExistence type="inferred from homology"/>
<evidence type="ECO:0000256" key="1">
    <source>
        <dbReference type="ARBA" id="ARBA00022737"/>
    </source>
</evidence>
<dbReference type="EMBL" id="JAQGDS010000003">
    <property type="protein sequence ID" value="KAJ6262395.1"/>
    <property type="molecule type" value="Genomic_DNA"/>
</dbReference>
<comment type="caution">
    <text evidence="6">The sequence shown here is derived from an EMBL/GenBank/DDBJ whole genome shotgun (WGS) entry which is preliminary data.</text>
</comment>
<evidence type="ECO:0000259" key="5">
    <source>
        <dbReference type="Pfam" id="PF22890"/>
    </source>
</evidence>
<dbReference type="InterPro" id="IPR019734">
    <property type="entry name" value="TPR_rpt"/>
</dbReference>
<dbReference type="SUPFAM" id="SSF48452">
    <property type="entry name" value="TPR-like"/>
    <property type="match status" value="1"/>
</dbReference>
<name>A0AAD6J394_DREDA</name>
<evidence type="ECO:0000313" key="6">
    <source>
        <dbReference type="EMBL" id="KAJ6262395.1"/>
    </source>
</evidence>
<dbReference type="Gene3D" id="1.25.40.10">
    <property type="entry name" value="Tetratricopeptide repeat domain"/>
    <property type="match status" value="1"/>
</dbReference>
<gene>
    <name evidence="6" type="ORF">Dda_3203</name>
</gene>
<protein>
    <recommendedName>
        <fullName evidence="4">ER membrane protein complex subunit 2</fullName>
    </recommendedName>
</protein>
<dbReference type="Pfam" id="PF22890">
    <property type="entry name" value="TPR_EMC2"/>
    <property type="match status" value="1"/>
</dbReference>
<feature type="domain" description="EMC2 TPR-like" evidence="5">
    <location>
        <begin position="158"/>
        <end position="247"/>
    </location>
</feature>
<dbReference type="Proteomes" id="UP001221413">
    <property type="component" value="Unassembled WGS sequence"/>
</dbReference>
<dbReference type="PANTHER" id="PTHR12760">
    <property type="entry name" value="TETRATRICOPEPTIDE REPEAT PROTEIN"/>
    <property type="match status" value="1"/>
</dbReference>
<dbReference type="AlphaFoldDB" id="A0AAD6J394"/>
<sequence length="498" mass="54155">MRTSRNTCANQQLPARDRYERDQGRTARILTASISIRLLTTSSPTPLASTTSTKMSLTSYLSRFISASTHPSPAESLSLSQLAPSILNLTISDTPEQWSLYESLLLSALRTGDDTSARLVLQRLSDRFGNENARIMALQGMFDEAIATNPAQLEQVLKNYDEVMKEDPTNVPVAKRRITLLHHLNKKPEAIAALVALIDLNPTDAESWSQLAQYYFEITMYSQAIYCLEEVLLILPNAYNVHARLGEINYIMADSGGGGGKDSVLERLEASLRWYLRSVELCDGYLRGYYGIKMVTAKLLQIKTGQRTIAEEKVNKLNSVATVHLNDIVSGSENGKKEFAGIDLAEVAAAKELLEADDRASRYHNTFIHSSTSFSASSCVKASVAASSGTYLRNIGTARCAPNPVANAGAEKVINVGQERLGGLGVRAGGEDGVPERVELVTALVEDTREVGVHLWRVEVVVVGGVLLFDKQVVEEEVQVLHVGDVAAGTDDGVGADL</sequence>
<evidence type="ECO:0000256" key="2">
    <source>
        <dbReference type="ARBA" id="ARBA00022803"/>
    </source>
</evidence>
<dbReference type="PROSITE" id="PS50005">
    <property type="entry name" value="TPR"/>
    <property type="match status" value="1"/>
</dbReference>
<dbReference type="SMART" id="SM00028">
    <property type="entry name" value="TPR"/>
    <property type="match status" value="2"/>
</dbReference>
<dbReference type="GO" id="GO:0072546">
    <property type="term" value="C:EMC complex"/>
    <property type="evidence" value="ECO:0007669"/>
    <property type="project" value="UniProtKB-UniRule"/>
</dbReference>
<keyword evidence="4" id="KW-0256">Endoplasmic reticulum</keyword>
<reference evidence="6" key="1">
    <citation type="submission" date="2023-01" db="EMBL/GenBank/DDBJ databases">
        <title>The chitinases involved in constricting ring structure development in the nematode-trapping fungus Drechslerella dactyloides.</title>
        <authorList>
            <person name="Wang R."/>
            <person name="Zhang L."/>
            <person name="Tang P."/>
            <person name="Li S."/>
            <person name="Liang L."/>
        </authorList>
    </citation>
    <scope>NUCLEOTIDE SEQUENCE</scope>
    <source>
        <strain evidence="6">YMF1.00031</strain>
    </source>
</reference>
<keyword evidence="4" id="KW-0472">Membrane</keyword>
<accession>A0AAD6J394</accession>
<comment type="subunit">
    <text evidence="4">Component of the ER membrane protein complex (EMC).</text>
</comment>
<organism evidence="6 7">
    <name type="scientific">Drechslerella dactyloides</name>
    <name type="common">Nematode-trapping fungus</name>
    <name type="synonym">Arthrobotrys dactyloides</name>
    <dbReference type="NCBI Taxonomy" id="74499"/>
    <lineage>
        <taxon>Eukaryota</taxon>
        <taxon>Fungi</taxon>
        <taxon>Dikarya</taxon>
        <taxon>Ascomycota</taxon>
        <taxon>Pezizomycotina</taxon>
        <taxon>Orbiliomycetes</taxon>
        <taxon>Orbiliales</taxon>
        <taxon>Orbiliaceae</taxon>
        <taxon>Drechslerella</taxon>
    </lineage>
</organism>
<comment type="function">
    <text evidence="4">Part of the endoplasmic reticulum membrane protein complex (EMC) that enables the energy-independent insertion into endoplasmic reticulum membranes of newly synthesized membrane proteins.</text>
</comment>
<evidence type="ECO:0000256" key="4">
    <source>
        <dbReference type="RuleBase" id="RU367091"/>
    </source>
</evidence>
<keyword evidence="1" id="KW-0677">Repeat</keyword>